<dbReference type="PANTHER" id="PTHR21512:SF5">
    <property type="entry name" value="TRAFFICKING PROTEIN PARTICLE COMPLEX SUBUNIT 9"/>
    <property type="match status" value="1"/>
</dbReference>
<feature type="compositionally biased region" description="Low complexity" evidence="5">
    <location>
        <begin position="997"/>
        <end position="1016"/>
    </location>
</feature>
<keyword evidence="3 6" id="KW-1133">Transmembrane helix</keyword>
<feature type="domain" description="Trs120/TRAPPC9 N-terminal" evidence="7">
    <location>
        <begin position="231"/>
        <end position="297"/>
    </location>
</feature>
<dbReference type="InterPro" id="IPR058563">
    <property type="entry name" value="Trs120_TRAPPC9_N"/>
</dbReference>
<gene>
    <name evidence="8" type="ORF">WJX75_010035</name>
</gene>
<dbReference type="EMBL" id="JALJOT010000004">
    <property type="protein sequence ID" value="KAK9916205.1"/>
    <property type="molecule type" value="Genomic_DNA"/>
</dbReference>
<dbReference type="InterPro" id="IPR013935">
    <property type="entry name" value="Trs120_TRAPPC9"/>
</dbReference>
<dbReference type="Pfam" id="PF08626">
    <property type="entry name" value="TRAPPC9-Trs120"/>
    <property type="match status" value="2"/>
</dbReference>
<dbReference type="Pfam" id="PF03669">
    <property type="entry name" value="ASTER"/>
    <property type="match status" value="1"/>
</dbReference>
<protein>
    <recommendedName>
        <fullName evidence="7">Trs120/TRAPPC9 N-terminal domain-containing protein</fullName>
    </recommendedName>
</protein>
<proteinExistence type="predicted"/>
<dbReference type="InterPro" id="IPR005351">
    <property type="entry name" value="ASTER"/>
</dbReference>
<comment type="caution">
    <text evidence="8">The sequence shown here is derived from an EMBL/GenBank/DDBJ whole genome shotgun (WGS) entry which is preliminary data.</text>
</comment>
<reference evidence="8 9" key="1">
    <citation type="journal article" date="2024" name="Nat. Commun.">
        <title>Phylogenomics reveals the evolutionary origins of lichenization in chlorophyte algae.</title>
        <authorList>
            <person name="Puginier C."/>
            <person name="Libourel C."/>
            <person name="Otte J."/>
            <person name="Skaloud P."/>
            <person name="Haon M."/>
            <person name="Grisel S."/>
            <person name="Petersen M."/>
            <person name="Berrin J.G."/>
            <person name="Delaux P.M."/>
            <person name="Dal Grande F."/>
            <person name="Keller J."/>
        </authorList>
    </citation>
    <scope>NUCLEOTIDE SEQUENCE [LARGE SCALE GENOMIC DNA]</scope>
    <source>
        <strain evidence="8 9">SAG 216-7</strain>
    </source>
</reference>
<name>A0ABR2YWP8_9CHLO</name>
<feature type="transmembrane region" description="Helical" evidence="6">
    <location>
        <begin position="1425"/>
        <end position="1444"/>
    </location>
</feature>
<organism evidence="8 9">
    <name type="scientific">Coccomyxa subellipsoidea</name>
    <dbReference type="NCBI Taxonomy" id="248742"/>
    <lineage>
        <taxon>Eukaryota</taxon>
        <taxon>Viridiplantae</taxon>
        <taxon>Chlorophyta</taxon>
        <taxon>core chlorophytes</taxon>
        <taxon>Trebouxiophyceae</taxon>
        <taxon>Trebouxiophyceae incertae sedis</taxon>
        <taxon>Coccomyxaceae</taxon>
        <taxon>Coccomyxa</taxon>
    </lineage>
</organism>
<dbReference type="Proteomes" id="UP001491310">
    <property type="component" value="Unassembled WGS sequence"/>
</dbReference>
<dbReference type="PANTHER" id="PTHR21512">
    <property type="entry name" value="TRAFFICKING PROTEIN PARTICLE COMPLEX SUBUNIT 9"/>
    <property type="match status" value="1"/>
</dbReference>
<feature type="domain" description="Trs120/TRAPPC9 N-terminal" evidence="7">
    <location>
        <begin position="16"/>
        <end position="198"/>
    </location>
</feature>
<accession>A0ABR2YWP8</accession>
<evidence type="ECO:0000313" key="8">
    <source>
        <dbReference type="EMBL" id="KAK9916205.1"/>
    </source>
</evidence>
<evidence type="ECO:0000256" key="3">
    <source>
        <dbReference type="ARBA" id="ARBA00022989"/>
    </source>
</evidence>
<feature type="region of interest" description="Disordered" evidence="5">
    <location>
        <begin position="795"/>
        <end position="818"/>
    </location>
</feature>
<evidence type="ECO:0000256" key="2">
    <source>
        <dbReference type="ARBA" id="ARBA00022692"/>
    </source>
</evidence>
<comment type="subcellular location">
    <subcellularLocation>
        <location evidence="1">Membrane</location>
    </subcellularLocation>
</comment>
<keyword evidence="9" id="KW-1185">Reference proteome</keyword>
<feature type="region of interest" description="Disordered" evidence="5">
    <location>
        <begin position="988"/>
        <end position="1041"/>
    </location>
</feature>
<feature type="transmembrane region" description="Helical" evidence="6">
    <location>
        <begin position="1380"/>
        <end position="1413"/>
    </location>
</feature>
<evidence type="ECO:0000259" key="7">
    <source>
        <dbReference type="Pfam" id="PF08626"/>
    </source>
</evidence>
<evidence type="ECO:0000313" key="9">
    <source>
        <dbReference type="Proteomes" id="UP001491310"/>
    </source>
</evidence>
<sequence>MANTIAPSRLLEAGTSLFSPAEVQVVVVPVGNIPQETLAQYCRLLTTKHRQVELQLLRSFYKEQQKSPFMFFPWKNGFMHFRFLPEEAAAHKSALTPLHMYRKVLGIIGICHGPAVTDIGTAYRQFEARCRAYSDAITQRCFFFEPSDATVKEDKSDKPFLMMFPPTESGGLDQLASHAEVVMLDFAASMLAELERFMLTAGPAMIDLNTFCDTSDKLMSSVSVVEEVQRRLYTDEEMMRKRRYCRVQKAMGDASLLAGSPADAAEHYLTAVDLARTCSDTAWHGTALAGLATAKILEGCIKSRALRSVARTPGSEAQPRHPTIARVQAEDAGSASSRGSSGFGGPDFWASLRQVVGLEAEVRALLADARSVFRRRSVLPLMVEQDLAWARFLVGLRGSKARREVSDLISGIVEIGAGLQFTEDKLTNIMEAAQVMGMVGSLRKRVLLLWQAVEFSRSSERPNLATLQIARRALEPPDMADEDGDEDLLPARRPLSAGVLHHWSVVRCGCIEGVLATAILAGQHADVWDAASLLLREHCRDLPPSRQQALQRTLEAAANQMTPAEKRRGGPGPPPLLSLVQPLPVAEALQPRGVVVKASVRASVALAEGSRAGSLSPFIYNPSKAVTGKERPVVPVGEAGSISWVCGEVATVEVEIRNPTVIPIKVERLTLEVEWAGHPSVAPRDQMASQQAVWKPNPVAMWLPPETPATKVLLTGIPLTVGMFTVVGCDVTALGVSWRQPWTPRYLFVAGTAWPKEQAPVKELGGGAQARVSVVDPLPLVEARIEVAPTCVTRQGERVETAPPHKESKSAASAKNQGPAAVKLTKATALKGQVLSWSMSVANIGKLPVVAAVIDVEQQGSQAQGGQPRALTGNLRGAEMPSISAGPPHRLQMVSVTVTADEAHLQAAVPLLPQKARTKVPLLLHAAQVASYTGDEEARLDVSLEYAASVDEASRDDTIGRRIILPIHLRFLPSLQVVSVAFHEHDVAAQSRETESRTSSIRRSSSLGDLSSASKRAGPLRPKAKNAAAQPPEAGSAREEATDARAAVYTDAGVSRCCVMEVDAINCSDVVLQVWLGRRVTPAPASSAWEGVADRPRPWAARSPDGHAPLNAHCKLVPARQRVTVSCMVDCSTATSYRLRSSRWPGGGAEGRRTMDSSERYTLDTVTEDLCQSFAIYWRHEDLHDAAMPMEIGVLPLPQDLVSQGLDARALTLLCPPPLGLPLSISFLPFESEAGGEMAHCRMQEILAAGDKLSDAWVSRGSLWGPSVPAGHPLHLSVQASNSTSVRQAFELSVSCHDGSHLRGRFEGAFDTSSAMAAGHVSGLQLFTDQGGRASSSFVVTFFHPGVYCLSAVDVSGDPRRPNEVRKHKLPQKPESSADILTILGSLAGVASILLKIKAAAWVALLCCLATVANMKSGELGGKHILTSAMFAVFCLFTIYQQALLVPTPAPPSP</sequence>
<evidence type="ECO:0000256" key="5">
    <source>
        <dbReference type="SAM" id="MobiDB-lite"/>
    </source>
</evidence>
<evidence type="ECO:0000256" key="4">
    <source>
        <dbReference type="ARBA" id="ARBA00023136"/>
    </source>
</evidence>
<keyword evidence="2 6" id="KW-0812">Transmembrane</keyword>
<evidence type="ECO:0000256" key="6">
    <source>
        <dbReference type="SAM" id="Phobius"/>
    </source>
</evidence>
<evidence type="ECO:0000256" key="1">
    <source>
        <dbReference type="ARBA" id="ARBA00004370"/>
    </source>
</evidence>
<keyword evidence="4 6" id="KW-0472">Membrane</keyword>
<feature type="compositionally biased region" description="Basic and acidic residues" evidence="5">
    <location>
        <begin position="795"/>
        <end position="809"/>
    </location>
</feature>